<dbReference type="KEGG" id="adu:110275113"/>
<dbReference type="Proteomes" id="UP000515211">
    <property type="component" value="Chromosome 1"/>
</dbReference>
<dbReference type="GeneID" id="110275113"/>
<name>A0A6P5MMZ6_ARADU</name>
<dbReference type="RefSeq" id="XP_020986339.1">
    <property type="nucleotide sequence ID" value="XM_021130680.1"/>
</dbReference>
<evidence type="ECO:0000313" key="2">
    <source>
        <dbReference type="RefSeq" id="XP_020986339.1"/>
    </source>
</evidence>
<keyword evidence="1" id="KW-1185">Reference proteome</keyword>
<organism evidence="1 2">
    <name type="scientific">Arachis duranensis</name>
    <name type="common">Wild peanut</name>
    <dbReference type="NCBI Taxonomy" id="130453"/>
    <lineage>
        <taxon>Eukaryota</taxon>
        <taxon>Viridiplantae</taxon>
        <taxon>Streptophyta</taxon>
        <taxon>Embryophyta</taxon>
        <taxon>Tracheophyta</taxon>
        <taxon>Spermatophyta</taxon>
        <taxon>Magnoliopsida</taxon>
        <taxon>eudicotyledons</taxon>
        <taxon>Gunneridae</taxon>
        <taxon>Pentapetalae</taxon>
        <taxon>rosids</taxon>
        <taxon>fabids</taxon>
        <taxon>Fabales</taxon>
        <taxon>Fabaceae</taxon>
        <taxon>Papilionoideae</taxon>
        <taxon>50 kb inversion clade</taxon>
        <taxon>dalbergioids sensu lato</taxon>
        <taxon>Dalbergieae</taxon>
        <taxon>Pterocarpus clade</taxon>
        <taxon>Arachis</taxon>
    </lineage>
</organism>
<reference evidence="1" key="1">
    <citation type="journal article" date="2016" name="Nat. Genet.">
        <title>The genome sequences of Arachis duranensis and Arachis ipaensis, the diploid ancestors of cultivated peanut.</title>
        <authorList>
            <person name="Bertioli D.J."/>
            <person name="Cannon S.B."/>
            <person name="Froenicke L."/>
            <person name="Huang G."/>
            <person name="Farmer A.D."/>
            <person name="Cannon E.K."/>
            <person name="Liu X."/>
            <person name="Gao D."/>
            <person name="Clevenger J."/>
            <person name="Dash S."/>
            <person name="Ren L."/>
            <person name="Moretzsohn M.C."/>
            <person name="Shirasawa K."/>
            <person name="Huang W."/>
            <person name="Vidigal B."/>
            <person name="Abernathy B."/>
            <person name="Chu Y."/>
            <person name="Niederhuth C.E."/>
            <person name="Umale P."/>
            <person name="Araujo A.C."/>
            <person name="Kozik A."/>
            <person name="Kim K.D."/>
            <person name="Burow M.D."/>
            <person name="Varshney R.K."/>
            <person name="Wang X."/>
            <person name="Zhang X."/>
            <person name="Barkley N."/>
            <person name="Guimaraes P.M."/>
            <person name="Isobe S."/>
            <person name="Guo B."/>
            <person name="Liao B."/>
            <person name="Stalker H.T."/>
            <person name="Schmitz R.J."/>
            <person name="Scheffler B.E."/>
            <person name="Leal-Bertioli S.C."/>
            <person name="Xun X."/>
            <person name="Jackson S.A."/>
            <person name="Michelmore R."/>
            <person name="Ozias-Akins P."/>
        </authorList>
    </citation>
    <scope>NUCLEOTIDE SEQUENCE [LARGE SCALE GENOMIC DNA]</scope>
    <source>
        <strain evidence="1">cv. V14167</strain>
    </source>
</reference>
<dbReference type="AlphaFoldDB" id="A0A6P5MMZ6"/>
<accession>A0A6P5MMZ6</accession>
<evidence type="ECO:0000313" key="1">
    <source>
        <dbReference type="Proteomes" id="UP000515211"/>
    </source>
</evidence>
<reference evidence="2" key="2">
    <citation type="submission" date="2025-08" db="UniProtKB">
        <authorList>
            <consortium name="RefSeq"/>
        </authorList>
    </citation>
    <scope>IDENTIFICATION</scope>
    <source>
        <tissue evidence="2">Whole plant</tissue>
    </source>
</reference>
<gene>
    <name evidence="2" type="primary">LOC110275113</name>
</gene>
<proteinExistence type="predicted"/>
<dbReference type="PANTHER" id="PTHR47718">
    <property type="entry name" value="OS01G0519700 PROTEIN"/>
    <property type="match status" value="1"/>
</dbReference>
<sequence length="129" mass="15116">MRIKRITSDGKWCVACFVDDHNHGLDRNMSDVDIAHINNLREVGISIPKVYQSFAMQVGGFNLVRFTKQDMLNEVRKQRALQEGDVNATLWFFECVARDDERLFWRYEVGDGDQMCDMIWSDGRSQEDY</sequence>
<protein>
    <submittedName>
        <fullName evidence="2">Protein FAR-RED IMPAIRED RESPONSE 1-like</fullName>
    </submittedName>
</protein>